<protein>
    <submittedName>
        <fullName evidence="1">Uncharacterized protein</fullName>
    </submittedName>
</protein>
<sequence length="113" mass="11315">MSIGGANSGTVQNAVGRRLSHVNQTGTGQGANSPDAVVALLAAFRADVEHHAAHLNDPQILREHAALVDDSLADPAGNASALRVAARSLPALVAGTAVQHTGEALAAALSDLL</sequence>
<name>A0ABQ7FAW1_9ACTN</name>
<gene>
    <name evidence="1" type="ORF">GCU69_28100</name>
</gene>
<keyword evidence="2" id="KW-1185">Reference proteome</keyword>
<dbReference type="EMBL" id="WHPN01000402">
    <property type="protein sequence ID" value="KAF4405870.1"/>
    <property type="molecule type" value="Genomic_DNA"/>
</dbReference>
<proteinExistence type="predicted"/>
<organism evidence="1 2">
    <name type="scientific">Streptomyces lycii</name>
    <dbReference type="NCBI Taxonomy" id="2654337"/>
    <lineage>
        <taxon>Bacteria</taxon>
        <taxon>Bacillati</taxon>
        <taxon>Actinomycetota</taxon>
        <taxon>Actinomycetes</taxon>
        <taxon>Kitasatosporales</taxon>
        <taxon>Streptomycetaceae</taxon>
        <taxon>Streptomyces</taxon>
    </lineage>
</organism>
<evidence type="ECO:0000313" key="2">
    <source>
        <dbReference type="Proteomes" id="UP000621266"/>
    </source>
</evidence>
<evidence type="ECO:0000313" key="1">
    <source>
        <dbReference type="EMBL" id="KAF4405870.1"/>
    </source>
</evidence>
<reference evidence="1 2" key="1">
    <citation type="submission" date="2019-10" db="EMBL/GenBank/DDBJ databases">
        <title>Streptomyces tenebrisbrunneis sp.nov., an endogenous actinomycete isolated from of Lycium ruthenicum.</title>
        <authorList>
            <person name="Ma L."/>
        </authorList>
    </citation>
    <scope>NUCLEOTIDE SEQUENCE [LARGE SCALE GENOMIC DNA]</scope>
    <source>
        <strain evidence="1 2">TRM 66187</strain>
    </source>
</reference>
<accession>A0ABQ7FAW1</accession>
<comment type="caution">
    <text evidence="1">The sequence shown here is derived from an EMBL/GenBank/DDBJ whole genome shotgun (WGS) entry which is preliminary data.</text>
</comment>
<dbReference type="Proteomes" id="UP000621266">
    <property type="component" value="Unassembled WGS sequence"/>
</dbReference>